<protein>
    <recommendedName>
        <fullName evidence="3">P22 coat-protein 5 family protein</fullName>
    </recommendedName>
</protein>
<dbReference type="Gene3D" id="2.40.30.240">
    <property type="match status" value="1"/>
</dbReference>
<dbReference type="AlphaFoldDB" id="C5B0T5"/>
<dbReference type="eggNOG" id="ENOG502Z8C1">
    <property type="taxonomic scope" value="Bacteria"/>
</dbReference>
<dbReference type="HOGENOM" id="CLU_053841_1_0_5"/>
<dbReference type="InterPro" id="IPR024659">
    <property type="entry name" value="Phage_coat_Gp5"/>
</dbReference>
<dbReference type="KEGG" id="mea:Mex_1p3993"/>
<dbReference type="OrthoDB" id="1867599at2"/>
<dbReference type="Pfam" id="PF11651">
    <property type="entry name" value="P22_CoatProtein"/>
    <property type="match status" value="1"/>
</dbReference>
<organism evidence="1 2">
    <name type="scientific">Methylorubrum extorquens (strain ATCC 14718 / DSM 1338 / JCM 2805 / NCIMB 9133 / AM1)</name>
    <name type="common">Methylobacterium extorquens</name>
    <dbReference type="NCBI Taxonomy" id="272630"/>
    <lineage>
        <taxon>Bacteria</taxon>
        <taxon>Pseudomonadati</taxon>
        <taxon>Pseudomonadota</taxon>
        <taxon>Alphaproteobacteria</taxon>
        <taxon>Hyphomicrobiales</taxon>
        <taxon>Methylobacteriaceae</taxon>
        <taxon>Methylorubrum</taxon>
    </lineage>
</organism>
<dbReference type="Proteomes" id="UP000009081">
    <property type="component" value="Chromosome"/>
</dbReference>
<proteinExistence type="predicted"/>
<evidence type="ECO:0000313" key="1">
    <source>
        <dbReference type="EMBL" id="ACS41672.1"/>
    </source>
</evidence>
<reference evidence="1 2" key="1">
    <citation type="journal article" date="2009" name="PLoS ONE">
        <title>Methylobacterium genome sequences: a reference blueprint to investigate microbial metabolism of C1 compounds from natural and industrial sources.</title>
        <authorList>
            <person name="Vuilleumier S."/>
            <person name="Chistoserdova L."/>
            <person name="Lee M.-C."/>
            <person name="Bringel F."/>
            <person name="Lajus A."/>
            <person name="Zhou Y."/>
            <person name="Gourion B."/>
            <person name="Barbe V."/>
            <person name="Chang J."/>
            <person name="Cruveiller S."/>
            <person name="Dossat C."/>
            <person name="Gillett W."/>
            <person name="Gruffaz C."/>
            <person name="Haugen E."/>
            <person name="Hourcade E."/>
            <person name="Levy R."/>
            <person name="Mangenot S."/>
            <person name="Muller E."/>
            <person name="Nadalig T."/>
            <person name="Pagni M."/>
            <person name="Penny C."/>
            <person name="Peyraud R."/>
            <person name="Robinson D.G."/>
            <person name="Roche D."/>
            <person name="Rouy Z."/>
            <person name="Saenampechek C."/>
            <person name="Salvignol G."/>
            <person name="Vallenet D."/>
            <person name="Wu Z."/>
            <person name="Marx C.J."/>
            <person name="Vorholt J.A."/>
            <person name="Olson M.V."/>
            <person name="Kaul R."/>
            <person name="Weissenbach J."/>
            <person name="Medigue C."/>
            <person name="Lidstrom M.E."/>
        </authorList>
    </citation>
    <scope>NUCLEOTIDE SEQUENCE [LARGE SCALE GENOMIC DNA]</scope>
    <source>
        <strain evidence="2">ATCC 14718 / DSM 1338 / JCM 2805 / NCIMB 9133 / AM1</strain>
    </source>
</reference>
<dbReference type="STRING" id="272630.MexAM1_META1p3993"/>
<name>C5B0T5_METEA</name>
<gene>
    <name evidence="1" type="ordered locus">MexAM1_META1p3993</name>
</gene>
<sequence length="406" mass="43066">MANSLLTTQAITREAIRLFKNSNRFLQSIDRQYSDQFARTGGKIGNTLNIRLPNDYVVRRGPTAVPQDTVEKQTPVAIANQTGVDIAFSTADRALSLDDYSRRVLAPAINVLAGAIASDVMGLAENIPHVARNADGSNNTISPNMSTFLTAGAILDRYGVSRAPGQRVVTFDPITQARTVSSFSTLFNDQNKVSQQYREGVLRSDVLGFDWQMDQTVILHTTGAYGALPTVAGANQSGSAITVSALAGPLKKGDFVSFAGVNSVNRITKQNDGVLARFVVTADVAAGATAIPIYPALIPPVGGVAVPYQTVSASPANGAQVTSPFPAGETYRKNVVLSTSALTMVTADLEVPGGVHEAHRETFDGVSMRLVTAYNVMSDQMVTRLDVLYGFAPVRPEFGAIVADAV</sequence>
<evidence type="ECO:0000313" key="2">
    <source>
        <dbReference type="Proteomes" id="UP000009081"/>
    </source>
</evidence>
<keyword evidence="2" id="KW-1185">Reference proteome</keyword>
<accession>C5B0T5</accession>
<dbReference type="RefSeq" id="WP_015857186.1">
    <property type="nucleotide sequence ID" value="NC_012808.1"/>
</dbReference>
<evidence type="ECO:0008006" key="3">
    <source>
        <dbReference type="Google" id="ProtNLM"/>
    </source>
</evidence>
<dbReference type="EMBL" id="CP001510">
    <property type="protein sequence ID" value="ACS41672.1"/>
    <property type="molecule type" value="Genomic_DNA"/>
</dbReference>